<evidence type="ECO:0000313" key="1">
    <source>
        <dbReference type="EMBL" id="NYF79440.1"/>
    </source>
</evidence>
<organism evidence="1 2">
    <name type="scientific">Granulicella arctica</name>
    <dbReference type="NCBI Taxonomy" id="940613"/>
    <lineage>
        <taxon>Bacteria</taxon>
        <taxon>Pseudomonadati</taxon>
        <taxon>Acidobacteriota</taxon>
        <taxon>Terriglobia</taxon>
        <taxon>Terriglobales</taxon>
        <taxon>Acidobacteriaceae</taxon>
        <taxon>Granulicella</taxon>
    </lineage>
</organism>
<proteinExistence type="predicted"/>
<sequence length="55" mass="6077">MDRQRTAGGMADRPEWEVAATYRPGQQPEALHHPASVRGSGVVVGFELVMARIWT</sequence>
<reference evidence="1 2" key="1">
    <citation type="submission" date="2020-07" db="EMBL/GenBank/DDBJ databases">
        <title>Genomic Encyclopedia of Type Strains, Phase IV (KMG-V): Genome sequencing to study the core and pangenomes of soil and plant-associated prokaryotes.</title>
        <authorList>
            <person name="Whitman W."/>
        </authorList>
    </citation>
    <scope>NUCLEOTIDE SEQUENCE [LARGE SCALE GENOMIC DNA]</scope>
    <source>
        <strain evidence="1 2">X4EP2</strain>
    </source>
</reference>
<keyword evidence="2" id="KW-1185">Reference proteome</keyword>
<dbReference type="RefSeq" id="WP_179489715.1">
    <property type="nucleotide sequence ID" value="NZ_JACCCW010000001.1"/>
</dbReference>
<evidence type="ECO:0000313" key="2">
    <source>
        <dbReference type="Proteomes" id="UP000589520"/>
    </source>
</evidence>
<protein>
    <submittedName>
        <fullName evidence="1">Uncharacterized protein</fullName>
    </submittedName>
</protein>
<dbReference type="EMBL" id="JACCCW010000001">
    <property type="protein sequence ID" value="NYF79440.1"/>
    <property type="molecule type" value="Genomic_DNA"/>
</dbReference>
<name>A0A7Y9PGS9_9BACT</name>
<dbReference type="Proteomes" id="UP000589520">
    <property type="component" value="Unassembled WGS sequence"/>
</dbReference>
<dbReference type="AlphaFoldDB" id="A0A7Y9PGS9"/>
<comment type="caution">
    <text evidence="1">The sequence shown here is derived from an EMBL/GenBank/DDBJ whole genome shotgun (WGS) entry which is preliminary data.</text>
</comment>
<gene>
    <name evidence="1" type="ORF">HDF17_001727</name>
</gene>
<accession>A0A7Y9PGS9</accession>